<dbReference type="PANTHER" id="PTHR11934">
    <property type="entry name" value="RIBOSE-5-PHOSPHATE ISOMERASE"/>
    <property type="match status" value="1"/>
</dbReference>
<accession>A0A0V8RWG6</accession>
<dbReference type="EC" id="5.3.1.6" evidence="2"/>
<dbReference type="PANTHER" id="PTHR11934:SF0">
    <property type="entry name" value="RIBOSE-5-PHOSPHATE ISOMERASE"/>
    <property type="match status" value="1"/>
</dbReference>
<evidence type="ECO:0000256" key="2">
    <source>
        <dbReference type="NCBIfam" id="TIGR00021"/>
    </source>
</evidence>
<keyword evidence="1" id="KW-0413">Isomerase</keyword>
<evidence type="ECO:0000256" key="1">
    <source>
        <dbReference type="ARBA" id="ARBA00023235"/>
    </source>
</evidence>
<gene>
    <name evidence="3" type="ORF">CF15_06550</name>
</gene>
<dbReference type="AlphaFoldDB" id="A0A0V8RWG6"/>
<proteinExistence type="predicted"/>
<dbReference type="Pfam" id="PF06026">
    <property type="entry name" value="Rib_5-P_isom_A"/>
    <property type="match status" value="1"/>
</dbReference>
<name>A0A0V8RWG6_PYROC</name>
<protein>
    <recommendedName>
        <fullName evidence="2">Ribose 5-phosphate isomerase A</fullName>
        <ecNumber evidence="2">5.3.1.6</ecNumber>
    </recommendedName>
</protein>
<dbReference type="NCBIfam" id="TIGR00021">
    <property type="entry name" value="rpiA"/>
    <property type="match status" value="1"/>
</dbReference>
<evidence type="ECO:0000313" key="4">
    <source>
        <dbReference type="Proteomes" id="UP000053352"/>
    </source>
</evidence>
<dbReference type="SUPFAM" id="SSF100950">
    <property type="entry name" value="NagB/RpiA/CoA transferase-like"/>
    <property type="match status" value="1"/>
</dbReference>
<dbReference type="STRING" id="2309.CF15_06550"/>
<reference evidence="3 4" key="1">
    <citation type="submission" date="2015-11" db="EMBL/GenBank/DDBJ databases">
        <title>Genome sequence of Pyrodictium occultum PL-19, a marine hyperthermophilic archaeon isolated from Volcano, Italy.</title>
        <authorList>
            <person name="Utturkar S."/>
            <person name="Huber H."/>
            <person name="Leptihn S."/>
            <person name="Brown S."/>
            <person name="Stetter K.O."/>
            <person name="Podar M."/>
        </authorList>
    </citation>
    <scope>NUCLEOTIDE SEQUENCE [LARGE SCALE GENOMIC DNA]</scope>
    <source>
        <strain evidence="3 4">PL-19</strain>
    </source>
</reference>
<sequence length="256" mass="27517">MISGDAFLTASPAKRAAAERAVELLRPRLLEAERVGVGTGSTVAAVVEALLRDPELSRALRGARVYASSLSTLLLLRSHGVEAYTQVPGRGLDLYFDGADEAAPVGGECMLVKGRGAAMLREKIMAYNSRYTVIVVDESKLSSRLGELGKPVPVEVLEPALQPVIEELRARGVRAEPRLGCGCRDGPALTDNCGVVVDTWPWGVIEPMEYSSLLDRIPGVMGHGLFIGYADALVVGRGDGGSEVYECRRRWRNPTL</sequence>
<dbReference type="GO" id="GO:0009052">
    <property type="term" value="P:pentose-phosphate shunt, non-oxidative branch"/>
    <property type="evidence" value="ECO:0007669"/>
    <property type="project" value="InterPro"/>
</dbReference>
<dbReference type="InterPro" id="IPR037171">
    <property type="entry name" value="NagB/RpiA_transferase-like"/>
</dbReference>
<dbReference type="GO" id="GO:0006014">
    <property type="term" value="P:D-ribose metabolic process"/>
    <property type="evidence" value="ECO:0007669"/>
    <property type="project" value="TreeGrafter"/>
</dbReference>
<evidence type="ECO:0000313" key="3">
    <source>
        <dbReference type="EMBL" id="KSW12384.1"/>
    </source>
</evidence>
<organism evidence="3 4">
    <name type="scientific">Pyrodictium occultum</name>
    <dbReference type="NCBI Taxonomy" id="2309"/>
    <lineage>
        <taxon>Archaea</taxon>
        <taxon>Thermoproteota</taxon>
        <taxon>Thermoprotei</taxon>
        <taxon>Desulfurococcales</taxon>
        <taxon>Pyrodictiaceae</taxon>
        <taxon>Pyrodictium</taxon>
    </lineage>
</organism>
<dbReference type="SUPFAM" id="SSF75445">
    <property type="entry name" value="D-ribose-5-phosphate isomerase (RpiA), lid domain"/>
    <property type="match status" value="1"/>
</dbReference>
<comment type="caution">
    <text evidence="3">The sequence shown here is derived from an EMBL/GenBank/DDBJ whole genome shotgun (WGS) entry which is preliminary data.</text>
</comment>
<dbReference type="Gene3D" id="3.30.70.260">
    <property type="match status" value="1"/>
</dbReference>
<dbReference type="Proteomes" id="UP000053352">
    <property type="component" value="Unassembled WGS sequence"/>
</dbReference>
<dbReference type="Gene3D" id="3.40.50.1360">
    <property type="match status" value="1"/>
</dbReference>
<dbReference type="EMBL" id="LNTB01000001">
    <property type="protein sequence ID" value="KSW12384.1"/>
    <property type="molecule type" value="Genomic_DNA"/>
</dbReference>
<keyword evidence="4" id="KW-1185">Reference proteome</keyword>
<dbReference type="InterPro" id="IPR004788">
    <property type="entry name" value="Ribose5P_isomerase_type_A"/>
</dbReference>
<dbReference type="GO" id="GO:0004751">
    <property type="term" value="F:ribose-5-phosphate isomerase activity"/>
    <property type="evidence" value="ECO:0007669"/>
    <property type="project" value="UniProtKB-UniRule"/>
</dbReference>
<dbReference type="CDD" id="cd01398">
    <property type="entry name" value="RPI_A"/>
    <property type="match status" value="1"/>
</dbReference>
<dbReference type="GO" id="GO:0005829">
    <property type="term" value="C:cytosol"/>
    <property type="evidence" value="ECO:0007669"/>
    <property type="project" value="TreeGrafter"/>
</dbReference>